<keyword evidence="1" id="KW-0472">Membrane</keyword>
<gene>
    <name evidence="2" type="ORF">VNO77_27177</name>
</gene>
<dbReference type="EMBL" id="JAYMYQ010000006">
    <property type="protein sequence ID" value="KAK7323690.1"/>
    <property type="molecule type" value="Genomic_DNA"/>
</dbReference>
<dbReference type="AlphaFoldDB" id="A0AAN9Q3Y9"/>
<evidence type="ECO:0000313" key="2">
    <source>
        <dbReference type="EMBL" id="KAK7323690.1"/>
    </source>
</evidence>
<accession>A0AAN9Q3Y9</accession>
<dbReference type="Proteomes" id="UP001367508">
    <property type="component" value="Unassembled WGS sequence"/>
</dbReference>
<organism evidence="2 3">
    <name type="scientific">Canavalia gladiata</name>
    <name type="common">Sword bean</name>
    <name type="synonym">Dolichos gladiatus</name>
    <dbReference type="NCBI Taxonomy" id="3824"/>
    <lineage>
        <taxon>Eukaryota</taxon>
        <taxon>Viridiplantae</taxon>
        <taxon>Streptophyta</taxon>
        <taxon>Embryophyta</taxon>
        <taxon>Tracheophyta</taxon>
        <taxon>Spermatophyta</taxon>
        <taxon>Magnoliopsida</taxon>
        <taxon>eudicotyledons</taxon>
        <taxon>Gunneridae</taxon>
        <taxon>Pentapetalae</taxon>
        <taxon>rosids</taxon>
        <taxon>fabids</taxon>
        <taxon>Fabales</taxon>
        <taxon>Fabaceae</taxon>
        <taxon>Papilionoideae</taxon>
        <taxon>50 kb inversion clade</taxon>
        <taxon>NPAAA clade</taxon>
        <taxon>indigoferoid/millettioid clade</taxon>
        <taxon>Phaseoleae</taxon>
        <taxon>Canavalia</taxon>
    </lineage>
</organism>
<keyword evidence="3" id="KW-1185">Reference proteome</keyword>
<proteinExistence type="predicted"/>
<evidence type="ECO:0000256" key="1">
    <source>
        <dbReference type="SAM" id="Phobius"/>
    </source>
</evidence>
<comment type="caution">
    <text evidence="2">The sequence shown here is derived from an EMBL/GenBank/DDBJ whole genome shotgun (WGS) entry which is preliminary data.</text>
</comment>
<reference evidence="2 3" key="1">
    <citation type="submission" date="2024-01" db="EMBL/GenBank/DDBJ databases">
        <title>The genomes of 5 underutilized Papilionoideae crops provide insights into root nodulation and disease resistanc.</title>
        <authorList>
            <person name="Jiang F."/>
        </authorList>
    </citation>
    <scope>NUCLEOTIDE SEQUENCE [LARGE SCALE GENOMIC DNA]</scope>
    <source>
        <strain evidence="2">LVBAO_FW01</strain>
        <tissue evidence="2">Leaves</tissue>
    </source>
</reference>
<sequence length="116" mass="12876">MISLYSSSSLPDPNSNPKSHTNTKYLLFLLAFIFFTASFLFYLFSTHNHNSQSRLSFLSNICICSISPLEGHPQASPLPASVSSSTTATGLHSLHGNNMHLLFVHQELLTQQKMFS</sequence>
<keyword evidence="1" id="KW-0812">Transmembrane</keyword>
<name>A0AAN9Q3Y9_CANGL</name>
<feature type="transmembrane region" description="Helical" evidence="1">
    <location>
        <begin position="25"/>
        <end position="44"/>
    </location>
</feature>
<keyword evidence="1" id="KW-1133">Transmembrane helix</keyword>
<evidence type="ECO:0000313" key="3">
    <source>
        <dbReference type="Proteomes" id="UP001367508"/>
    </source>
</evidence>
<protein>
    <submittedName>
        <fullName evidence="2">Uncharacterized protein</fullName>
    </submittedName>
</protein>